<dbReference type="InterPro" id="IPR017901">
    <property type="entry name" value="C-CAP_CF_C-like"/>
</dbReference>
<keyword evidence="4" id="KW-0597">Phosphoprotein</keyword>
<evidence type="ECO:0000256" key="2">
    <source>
        <dbReference type="ARBA" id="ARBA00008848"/>
    </source>
</evidence>
<comment type="function">
    <text evidence="8">Tubulin-folding protein; involved in the final step of the tubulin folding pathway.</text>
</comment>
<evidence type="ECO:0000256" key="8">
    <source>
        <dbReference type="ARBA" id="ARBA00058607"/>
    </source>
</evidence>
<dbReference type="InterPro" id="IPR012945">
    <property type="entry name" value="Tubulin-bd_cofactor_C_dom"/>
</dbReference>
<keyword evidence="6" id="KW-0143">Chaperone</keyword>
<comment type="subunit">
    <text evidence="7">Supercomplex made of cofactors A to E. Cofactors A and D function by capturing and stabilizing tubulin in a quasi-native conformation. Cofactor E binds to the cofactor D-tubulin complex; interaction with cofactor C then causes the release of tubulin polypeptides that are committed to the native state.</text>
</comment>
<dbReference type="FunFam" id="2.160.20.70:FF:000007">
    <property type="entry name" value="tubulin-specific chaperone C"/>
    <property type="match status" value="1"/>
</dbReference>
<keyword evidence="14" id="KW-1185">Reference proteome</keyword>
<comment type="subcellular location">
    <subcellularLocation>
        <location evidence="1">Cytoplasm</location>
    </subcellularLocation>
</comment>
<evidence type="ECO:0000259" key="12">
    <source>
        <dbReference type="PROSITE" id="PS51329"/>
    </source>
</evidence>
<name>A0A9Q0ELI5_9TELE</name>
<evidence type="ECO:0000256" key="11">
    <source>
        <dbReference type="SAM" id="MobiDB-lite"/>
    </source>
</evidence>
<keyword evidence="3" id="KW-0963">Cytoplasm</keyword>
<dbReference type="SMART" id="SM00673">
    <property type="entry name" value="CARP"/>
    <property type="match status" value="2"/>
</dbReference>
<dbReference type="GO" id="GO:0007021">
    <property type="term" value="P:tubulin complex assembly"/>
    <property type="evidence" value="ECO:0007669"/>
    <property type="project" value="TreeGrafter"/>
</dbReference>
<evidence type="ECO:0000256" key="6">
    <source>
        <dbReference type="ARBA" id="ARBA00023186"/>
    </source>
</evidence>
<evidence type="ECO:0000313" key="14">
    <source>
        <dbReference type="Proteomes" id="UP001148018"/>
    </source>
</evidence>
<evidence type="ECO:0000256" key="1">
    <source>
        <dbReference type="ARBA" id="ARBA00004496"/>
    </source>
</evidence>
<organism evidence="13 14">
    <name type="scientific">Muraenolepis orangiensis</name>
    <name type="common">Patagonian moray cod</name>
    <dbReference type="NCBI Taxonomy" id="630683"/>
    <lineage>
        <taxon>Eukaryota</taxon>
        <taxon>Metazoa</taxon>
        <taxon>Chordata</taxon>
        <taxon>Craniata</taxon>
        <taxon>Vertebrata</taxon>
        <taxon>Euteleostomi</taxon>
        <taxon>Actinopterygii</taxon>
        <taxon>Neopterygii</taxon>
        <taxon>Teleostei</taxon>
        <taxon>Neoteleostei</taxon>
        <taxon>Acanthomorphata</taxon>
        <taxon>Zeiogadaria</taxon>
        <taxon>Gadariae</taxon>
        <taxon>Gadiformes</taxon>
        <taxon>Muraenolepidoidei</taxon>
        <taxon>Muraenolepididae</taxon>
        <taxon>Muraenolepis</taxon>
    </lineage>
</organism>
<evidence type="ECO:0000256" key="9">
    <source>
        <dbReference type="ARBA" id="ARBA00067872"/>
    </source>
</evidence>
<dbReference type="FunFam" id="1.20.58.1250:FF:000001">
    <property type="entry name" value="Tubulin-specific chaperone C"/>
    <property type="match status" value="1"/>
</dbReference>
<dbReference type="PANTHER" id="PTHR15139:SF0">
    <property type="entry name" value="TUBULIN-SPECIFIC CHAPERONE C"/>
    <property type="match status" value="1"/>
</dbReference>
<feature type="domain" description="C-CAP/cofactor C-like" evidence="12">
    <location>
        <begin position="159"/>
        <end position="325"/>
    </location>
</feature>
<comment type="caution">
    <text evidence="13">The sequence shown here is derived from an EMBL/GenBank/DDBJ whole genome shotgun (WGS) entry which is preliminary data.</text>
</comment>
<dbReference type="InterPro" id="IPR006599">
    <property type="entry name" value="CARP_motif"/>
</dbReference>
<dbReference type="Pfam" id="PF07986">
    <property type="entry name" value="TBCC"/>
    <property type="match status" value="1"/>
</dbReference>
<comment type="similarity">
    <text evidence="2">Belongs to the TBCC family.</text>
</comment>
<dbReference type="InterPro" id="IPR038397">
    <property type="entry name" value="TBCC_N_sf"/>
</dbReference>
<dbReference type="Proteomes" id="UP001148018">
    <property type="component" value="Unassembled WGS sequence"/>
</dbReference>
<dbReference type="GO" id="GO:0005829">
    <property type="term" value="C:cytosol"/>
    <property type="evidence" value="ECO:0007669"/>
    <property type="project" value="UniProtKB-ARBA"/>
</dbReference>
<gene>
    <name evidence="13" type="ORF">NHX12_024706</name>
</gene>
<dbReference type="Gene3D" id="1.20.58.1250">
    <property type="entry name" value="Tubulin Binding Cofactor C, N-terminal domain"/>
    <property type="match status" value="1"/>
</dbReference>
<dbReference type="GO" id="GO:0015631">
    <property type="term" value="F:tubulin binding"/>
    <property type="evidence" value="ECO:0007669"/>
    <property type="project" value="InterPro"/>
</dbReference>
<evidence type="ECO:0000256" key="5">
    <source>
        <dbReference type="ARBA" id="ARBA00022990"/>
    </source>
</evidence>
<evidence type="ECO:0000256" key="7">
    <source>
        <dbReference type="ARBA" id="ARBA00026055"/>
    </source>
</evidence>
<dbReference type="PANTHER" id="PTHR15139">
    <property type="entry name" value="TUBULIN FOLDING COFACTOR C"/>
    <property type="match status" value="1"/>
</dbReference>
<dbReference type="Pfam" id="PF16752">
    <property type="entry name" value="TBCC_N"/>
    <property type="match status" value="1"/>
</dbReference>
<dbReference type="OrthoDB" id="194775at2759"/>
<dbReference type="AlphaFoldDB" id="A0A9Q0ELI5"/>
<sequence>MDVPAAPCRGHEDSSSAGDVVRVPERILKREQARLEDAERRKEVKERHSVAEENSDFFTKTFSRDRAAIDQLIDTCSGTDRASATRTLEEATAKTQLLQKFLNDSMKFLAQYDLRQAQASLQKLQTSLTEKRDEVLPKKKFAFRSRTKAKEEVAEAAAPPQSEETVVDAVTPAGVRFDETVYTKQCGFSHQEAAVLTKTAEELLKQDVLLSHLTDCKVRLLGAPSTLHIKHVRGCEILCGPVSSSVFVDHCRDSTLVVPCQQLRTHNTTATQVYLHVTSRPIIEDCSGVSFAPFTWSYPTLDRDFEVSGLDRTRNNWTQVDDFNWLSASTPSPNWTVVPEGDRRTTWDLNEAHEI</sequence>
<dbReference type="InterPro" id="IPR031925">
    <property type="entry name" value="TBCC_N"/>
</dbReference>
<dbReference type="InterPro" id="IPR027684">
    <property type="entry name" value="TBCC"/>
</dbReference>
<reference evidence="13" key="1">
    <citation type="submission" date="2022-07" db="EMBL/GenBank/DDBJ databases">
        <title>Chromosome-level genome of Muraenolepis orangiensis.</title>
        <authorList>
            <person name="Kim J."/>
        </authorList>
    </citation>
    <scope>NUCLEOTIDE SEQUENCE</scope>
    <source>
        <strain evidence="13">KU_S4_2022</strain>
        <tissue evidence="13">Muscle</tissue>
    </source>
</reference>
<dbReference type="PROSITE" id="PS51329">
    <property type="entry name" value="C_CAP_COFACTOR_C"/>
    <property type="match status" value="1"/>
</dbReference>
<accession>A0A9Q0ELI5</accession>
<evidence type="ECO:0000256" key="4">
    <source>
        <dbReference type="ARBA" id="ARBA00022553"/>
    </source>
</evidence>
<proteinExistence type="inferred from homology"/>
<dbReference type="InterPro" id="IPR016098">
    <property type="entry name" value="CAP/MinC_C"/>
</dbReference>
<dbReference type="EMBL" id="JANIIK010000040">
    <property type="protein sequence ID" value="KAJ3607655.1"/>
    <property type="molecule type" value="Genomic_DNA"/>
</dbReference>
<evidence type="ECO:0000313" key="13">
    <source>
        <dbReference type="EMBL" id="KAJ3607655.1"/>
    </source>
</evidence>
<evidence type="ECO:0000256" key="10">
    <source>
        <dbReference type="ARBA" id="ARBA00079876"/>
    </source>
</evidence>
<protein>
    <recommendedName>
        <fullName evidence="9">Tubulin-specific chaperone C</fullName>
    </recommendedName>
    <alternativeName>
        <fullName evidence="10">Tubulin-folding cofactor C</fullName>
    </alternativeName>
</protein>
<dbReference type="Gene3D" id="2.160.20.70">
    <property type="match status" value="1"/>
</dbReference>
<feature type="region of interest" description="Disordered" evidence="11">
    <location>
        <begin position="1"/>
        <end position="20"/>
    </location>
</feature>
<evidence type="ECO:0000256" key="3">
    <source>
        <dbReference type="ARBA" id="ARBA00022490"/>
    </source>
</evidence>
<dbReference type="GO" id="GO:0007023">
    <property type="term" value="P:post-chaperonin tubulin folding pathway"/>
    <property type="evidence" value="ECO:0007669"/>
    <property type="project" value="InterPro"/>
</dbReference>
<keyword evidence="5" id="KW-0007">Acetylation</keyword>